<dbReference type="SUPFAM" id="SSF56112">
    <property type="entry name" value="Protein kinase-like (PK-like)"/>
    <property type="match status" value="1"/>
</dbReference>
<evidence type="ECO:0000256" key="14">
    <source>
        <dbReference type="RuleBase" id="RU000304"/>
    </source>
</evidence>
<dbReference type="Gene3D" id="3.30.200.20">
    <property type="entry name" value="Phosphorylase Kinase, domain 1"/>
    <property type="match status" value="1"/>
</dbReference>
<gene>
    <name evidence="16" type="ORF">AB6A40_000995</name>
</gene>
<dbReference type="PROSITE" id="PS00108">
    <property type="entry name" value="PROTEIN_KINASE_ST"/>
    <property type="match status" value="1"/>
</dbReference>
<evidence type="ECO:0000256" key="10">
    <source>
        <dbReference type="ARBA" id="ARBA00022860"/>
    </source>
</evidence>
<evidence type="ECO:0000256" key="9">
    <source>
        <dbReference type="ARBA" id="ARBA00022840"/>
    </source>
</evidence>
<comment type="catalytic activity">
    <reaction evidence="12">
        <text>L-seryl-[protein] + ATP = O-phospho-L-seryl-[protein] + ADP + H(+)</text>
        <dbReference type="Rhea" id="RHEA:17989"/>
        <dbReference type="Rhea" id="RHEA-COMP:9863"/>
        <dbReference type="Rhea" id="RHEA-COMP:11604"/>
        <dbReference type="ChEBI" id="CHEBI:15378"/>
        <dbReference type="ChEBI" id="CHEBI:29999"/>
        <dbReference type="ChEBI" id="CHEBI:30616"/>
        <dbReference type="ChEBI" id="CHEBI:83421"/>
        <dbReference type="ChEBI" id="CHEBI:456216"/>
        <dbReference type="EC" id="2.7.11.17"/>
    </reaction>
</comment>
<dbReference type="AlphaFoldDB" id="A0ABD6E4G0"/>
<keyword evidence="6" id="KW-0808">Transferase</keyword>
<keyword evidence="4" id="KW-0963">Cytoplasm</keyword>
<keyword evidence="17" id="KW-1185">Reference proteome</keyword>
<dbReference type="PROSITE" id="PS50011">
    <property type="entry name" value="PROTEIN_KINASE_DOM"/>
    <property type="match status" value="1"/>
</dbReference>
<evidence type="ECO:0000256" key="13">
    <source>
        <dbReference type="PROSITE-ProRule" id="PRU10141"/>
    </source>
</evidence>
<evidence type="ECO:0000313" key="17">
    <source>
        <dbReference type="Proteomes" id="UP001608902"/>
    </source>
</evidence>
<keyword evidence="7 13" id="KW-0547">Nucleotide-binding</keyword>
<name>A0ABD6E4G0_9BILA</name>
<comment type="subcellular location">
    <subcellularLocation>
        <location evidence="2">Cytoplasm</location>
    </subcellularLocation>
</comment>
<organism evidence="16 17">
    <name type="scientific">Gnathostoma spinigerum</name>
    <dbReference type="NCBI Taxonomy" id="75299"/>
    <lineage>
        <taxon>Eukaryota</taxon>
        <taxon>Metazoa</taxon>
        <taxon>Ecdysozoa</taxon>
        <taxon>Nematoda</taxon>
        <taxon>Chromadorea</taxon>
        <taxon>Rhabditida</taxon>
        <taxon>Spirurina</taxon>
        <taxon>Gnathostomatomorpha</taxon>
        <taxon>Gnathostomatoidea</taxon>
        <taxon>Gnathostomatidae</taxon>
        <taxon>Gnathostoma</taxon>
    </lineage>
</organism>
<evidence type="ECO:0000256" key="11">
    <source>
        <dbReference type="ARBA" id="ARBA00047307"/>
    </source>
</evidence>
<evidence type="ECO:0000256" key="8">
    <source>
        <dbReference type="ARBA" id="ARBA00022777"/>
    </source>
</evidence>
<comment type="caution">
    <text evidence="16">The sequence shown here is derived from an EMBL/GenBank/DDBJ whole genome shotgun (WGS) entry which is preliminary data.</text>
</comment>
<feature type="domain" description="Protein kinase" evidence="15">
    <location>
        <begin position="72"/>
        <end position="356"/>
    </location>
</feature>
<dbReference type="PANTHER" id="PTHR24346:SF77">
    <property type="entry name" value="SERINE THREONINE PROTEIN KINASE"/>
    <property type="match status" value="1"/>
</dbReference>
<evidence type="ECO:0000256" key="5">
    <source>
        <dbReference type="ARBA" id="ARBA00022527"/>
    </source>
</evidence>
<dbReference type="InterPro" id="IPR011009">
    <property type="entry name" value="Kinase-like_dom_sf"/>
</dbReference>
<evidence type="ECO:0000256" key="1">
    <source>
        <dbReference type="ARBA" id="ARBA00001946"/>
    </source>
</evidence>
<dbReference type="SMART" id="SM00220">
    <property type="entry name" value="S_TKc"/>
    <property type="match status" value="1"/>
</dbReference>
<dbReference type="Proteomes" id="UP001608902">
    <property type="component" value="Unassembled WGS sequence"/>
</dbReference>
<dbReference type="FunFam" id="1.10.510.10:FF:000571">
    <property type="entry name" value="Maternal embryonic leucine zipper kinase"/>
    <property type="match status" value="1"/>
</dbReference>
<dbReference type="GO" id="GO:0005737">
    <property type="term" value="C:cytoplasm"/>
    <property type="evidence" value="ECO:0007669"/>
    <property type="project" value="UniProtKB-SubCell"/>
</dbReference>
<comment type="catalytic activity">
    <reaction evidence="11">
        <text>L-threonyl-[protein] + ATP = O-phospho-L-threonyl-[protein] + ADP + H(+)</text>
        <dbReference type="Rhea" id="RHEA:46608"/>
        <dbReference type="Rhea" id="RHEA-COMP:11060"/>
        <dbReference type="Rhea" id="RHEA-COMP:11605"/>
        <dbReference type="ChEBI" id="CHEBI:15378"/>
        <dbReference type="ChEBI" id="CHEBI:30013"/>
        <dbReference type="ChEBI" id="CHEBI:30616"/>
        <dbReference type="ChEBI" id="CHEBI:61977"/>
        <dbReference type="ChEBI" id="CHEBI:456216"/>
        <dbReference type="EC" id="2.7.11.17"/>
    </reaction>
</comment>
<accession>A0ABD6E4G0</accession>
<dbReference type="GO" id="GO:0004683">
    <property type="term" value="F:calcium/calmodulin-dependent protein kinase activity"/>
    <property type="evidence" value="ECO:0007669"/>
    <property type="project" value="UniProtKB-EC"/>
</dbReference>
<evidence type="ECO:0000256" key="4">
    <source>
        <dbReference type="ARBA" id="ARBA00022490"/>
    </source>
</evidence>
<dbReference type="InterPro" id="IPR000719">
    <property type="entry name" value="Prot_kinase_dom"/>
</dbReference>
<proteinExistence type="inferred from homology"/>
<dbReference type="Pfam" id="PF00069">
    <property type="entry name" value="Pkinase"/>
    <property type="match status" value="1"/>
</dbReference>
<protein>
    <recommendedName>
        <fullName evidence="3">calcium/calmodulin-dependent protein kinase</fullName>
        <ecNumber evidence="3">2.7.11.17</ecNumber>
    </recommendedName>
</protein>
<keyword evidence="8" id="KW-0418">Kinase</keyword>
<keyword evidence="5 14" id="KW-0723">Serine/threonine-protein kinase</keyword>
<evidence type="ECO:0000256" key="3">
    <source>
        <dbReference type="ARBA" id="ARBA00012434"/>
    </source>
</evidence>
<evidence type="ECO:0000256" key="2">
    <source>
        <dbReference type="ARBA" id="ARBA00004496"/>
    </source>
</evidence>
<dbReference type="EMBL" id="JBGFUD010000328">
    <property type="protein sequence ID" value="MFH4974286.1"/>
    <property type="molecule type" value="Genomic_DNA"/>
</dbReference>
<keyword evidence="10" id="KW-0112">Calmodulin-binding</keyword>
<sequence>MNTSSVTPPIQISRCPTSAYYKADSSDDGCSSQSVPHSSVCCCSSTHADNNTYSLSRLNMSTKANYLQLRHYRLLEEIGQGSYGIVKLAYNEDDKNLYAMKVLDKKKLLKNFGCFRPPPKRGQREVPRYLRYPLEMVYREIAILKKLNHPNVVKLIEVLDDPSDKYLYMVFELMEKGSVLEIPTENPLDEETARKYFRDVLCGLEYLHYQKIVHRDIKPSNLLLSDSGRVKIADFGVSCEFEGLDAFLTGTAGTPAFMAPEALAVTYEFDGTPSFYSGRAQDIWALGITLYSFVYGHVPFWDAYVIALHRKIKNDPIVFPERPTIEDALRQLIERMLQKDPKKRASLNELKNNRWVTCDSKYPMLSVEENCHLVTVTCDEIAHSVRIIPRLDTLIFVKAMVHRKTFSNPFRCPLFTCFIISLVVLANRELPMIRDENSS</sequence>
<evidence type="ECO:0000256" key="6">
    <source>
        <dbReference type="ARBA" id="ARBA00022679"/>
    </source>
</evidence>
<evidence type="ECO:0000256" key="12">
    <source>
        <dbReference type="ARBA" id="ARBA00047430"/>
    </source>
</evidence>
<dbReference type="PANTHER" id="PTHR24346">
    <property type="entry name" value="MAP/MICROTUBULE AFFINITY-REGULATING KINASE"/>
    <property type="match status" value="1"/>
</dbReference>
<dbReference type="Gene3D" id="1.10.510.10">
    <property type="entry name" value="Transferase(Phosphotransferase) domain 1"/>
    <property type="match status" value="1"/>
</dbReference>
<reference evidence="16 17" key="1">
    <citation type="submission" date="2024-08" db="EMBL/GenBank/DDBJ databases">
        <title>Gnathostoma spinigerum genome.</title>
        <authorList>
            <person name="Gonzalez-Bertolin B."/>
            <person name="Monzon S."/>
            <person name="Zaballos A."/>
            <person name="Jimenez P."/>
            <person name="Dekumyoy P."/>
            <person name="Varona S."/>
            <person name="Cuesta I."/>
            <person name="Sumanam S."/>
            <person name="Adisakwattana P."/>
            <person name="Gasser R.B."/>
            <person name="Hernandez-Gonzalez A."/>
            <person name="Young N.D."/>
            <person name="Perteguer M.J."/>
        </authorList>
    </citation>
    <scope>NUCLEOTIDE SEQUENCE [LARGE SCALE GENOMIC DNA]</scope>
    <source>
        <strain evidence="16">AL3</strain>
        <tissue evidence="16">Liver</tissue>
    </source>
</reference>
<dbReference type="GO" id="GO:0005524">
    <property type="term" value="F:ATP binding"/>
    <property type="evidence" value="ECO:0007669"/>
    <property type="project" value="UniProtKB-UniRule"/>
</dbReference>
<comment type="cofactor">
    <cofactor evidence="1">
        <name>Mg(2+)</name>
        <dbReference type="ChEBI" id="CHEBI:18420"/>
    </cofactor>
</comment>
<dbReference type="InterPro" id="IPR008271">
    <property type="entry name" value="Ser/Thr_kinase_AS"/>
</dbReference>
<dbReference type="PROSITE" id="PS00107">
    <property type="entry name" value="PROTEIN_KINASE_ATP"/>
    <property type="match status" value="1"/>
</dbReference>
<evidence type="ECO:0000256" key="7">
    <source>
        <dbReference type="ARBA" id="ARBA00022741"/>
    </source>
</evidence>
<dbReference type="InterPro" id="IPR017441">
    <property type="entry name" value="Protein_kinase_ATP_BS"/>
</dbReference>
<evidence type="ECO:0000313" key="16">
    <source>
        <dbReference type="EMBL" id="MFH4974286.1"/>
    </source>
</evidence>
<dbReference type="GO" id="GO:0005516">
    <property type="term" value="F:calmodulin binding"/>
    <property type="evidence" value="ECO:0007669"/>
    <property type="project" value="UniProtKB-KW"/>
</dbReference>
<keyword evidence="9 13" id="KW-0067">ATP-binding</keyword>
<dbReference type="EC" id="2.7.11.17" evidence="3"/>
<dbReference type="GO" id="GO:0005634">
    <property type="term" value="C:nucleus"/>
    <property type="evidence" value="ECO:0007669"/>
    <property type="project" value="UniProtKB-ARBA"/>
</dbReference>
<dbReference type="FunFam" id="3.30.200.20:FF:000429">
    <property type="entry name" value="Calcium/calmodulin-dependent protein kinase kinase"/>
    <property type="match status" value="1"/>
</dbReference>
<comment type="similarity">
    <text evidence="14">Belongs to the protein kinase superfamily.</text>
</comment>
<evidence type="ECO:0000259" key="15">
    <source>
        <dbReference type="PROSITE" id="PS50011"/>
    </source>
</evidence>
<feature type="binding site" evidence="13">
    <location>
        <position position="101"/>
    </location>
    <ligand>
        <name>ATP</name>
        <dbReference type="ChEBI" id="CHEBI:30616"/>
    </ligand>
</feature>